<protein>
    <submittedName>
        <fullName evidence="1">Uncharacterized protein</fullName>
    </submittedName>
</protein>
<comment type="caution">
    <text evidence="1">The sequence shown here is derived from an EMBL/GenBank/DDBJ whole genome shotgun (WGS) entry which is preliminary data.</text>
</comment>
<dbReference type="EMBL" id="BARV01007842">
    <property type="protein sequence ID" value="GAI13472.1"/>
    <property type="molecule type" value="Genomic_DNA"/>
</dbReference>
<reference evidence="1" key="1">
    <citation type="journal article" date="2014" name="Front. Microbiol.">
        <title>High frequency of phylogenetically diverse reductive dehalogenase-homologous genes in deep subseafloor sedimentary metagenomes.</title>
        <authorList>
            <person name="Kawai M."/>
            <person name="Futagami T."/>
            <person name="Toyoda A."/>
            <person name="Takaki Y."/>
            <person name="Nishi S."/>
            <person name="Hori S."/>
            <person name="Arai W."/>
            <person name="Tsubouchi T."/>
            <person name="Morono Y."/>
            <person name="Uchiyama I."/>
            <person name="Ito T."/>
            <person name="Fujiyama A."/>
            <person name="Inagaki F."/>
            <person name="Takami H."/>
        </authorList>
    </citation>
    <scope>NUCLEOTIDE SEQUENCE</scope>
    <source>
        <strain evidence="1">Expedition CK06-06</strain>
    </source>
</reference>
<evidence type="ECO:0000313" key="1">
    <source>
        <dbReference type="EMBL" id="GAI13472.1"/>
    </source>
</evidence>
<dbReference type="AlphaFoldDB" id="X1L2C7"/>
<organism evidence="1">
    <name type="scientific">marine sediment metagenome</name>
    <dbReference type="NCBI Taxonomy" id="412755"/>
    <lineage>
        <taxon>unclassified sequences</taxon>
        <taxon>metagenomes</taxon>
        <taxon>ecological metagenomes</taxon>
    </lineage>
</organism>
<name>X1L2C7_9ZZZZ</name>
<gene>
    <name evidence="1" type="ORF">S06H3_15901</name>
</gene>
<sequence>MIKIKDNRIWFYSEDVDSELPTLDFKLISAYVCPQCNSILSAYFIGAITGQQVSKYYMKDTSRSGEIVNGSSSIIYTPPLADTYMTYHGRKAS</sequence>
<proteinExistence type="predicted"/>
<accession>X1L2C7</accession>